<sequence>MSGSASKSGAISGRTAAIIMGVLLALYLGLVGWRAVQFILTGEPIAIAIGVALIVLPIIGAWALWRELDFGVRSQRLVERLSDEGGADLGLPVSESGRVDRAAATAEFERFKAAAESEPGSWRAWLRLGLVYDAAGDRRRARGAIRTAIELERRAS</sequence>
<evidence type="ECO:0008006" key="5">
    <source>
        <dbReference type="Google" id="ProtNLM"/>
    </source>
</evidence>
<dbReference type="EMBL" id="CP035491">
    <property type="protein sequence ID" value="QAY74334.1"/>
    <property type="molecule type" value="Genomic_DNA"/>
</dbReference>
<keyword evidence="2" id="KW-1133">Transmembrane helix</keyword>
<dbReference type="SUPFAM" id="SSF48452">
    <property type="entry name" value="TPR-like"/>
    <property type="match status" value="1"/>
</dbReference>
<name>A0A4P6FEH8_9MICO</name>
<dbReference type="KEGG" id="agf:ET445_14370"/>
<gene>
    <name evidence="3" type="ORF">ET445_14370</name>
</gene>
<dbReference type="InterPro" id="IPR011990">
    <property type="entry name" value="TPR-like_helical_dom_sf"/>
</dbReference>
<keyword evidence="2" id="KW-0812">Transmembrane</keyword>
<evidence type="ECO:0000313" key="3">
    <source>
        <dbReference type="EMBL" id="QAY74334.1"/>
    </source>
</evidence>
<proteinExistence type="predicted"/>
<dbReference type="Proteomes" id="UP000291259">
    <property type="component" value="Chromosome"/>
</dbReference>
<keyword evidence="2" id="KW-0472">Membrane</keyword>
<dbReference type="InterPro" id="IPR019734">
    <property type="entry name" value="TPR_rpt"/>
</dbReference>
<organism evidence="3 4">
    <name type="scientific">Agromyces protaetiae</name>
    <dbReference type="NCBI Taxonomy" id="2509455"/>
    <lineage>
        <taxon>Bacteria</taxon>
        <taxon>Bacillati</taxon>
        <taxon>Actinomycetota</taxon>
        <taxon>Actinomycetes</taxon>
        <taxon>Micrococcales</taxon>
        <taxon>Microbacteriaceae</taxon>
        <taxon>Agromyces</taxon>
    </lineage>
</organism>
<feature type="repeat" description="TPR" evidence="1">
    <location>
        <begin position="122"/>
        <end position="155"/>
    </location>
</feature>
<dbReference type="PROSITE" id="PS50005">
    <property type="entry name" value="TPR"/>
    <property type="match status" value="1"/>
</dbReference>
<keyword evidence="4" id="KW-1185">Reference proteome</keyword>
<reference evidence="3 4" key="1">
    <citation type="submission" date="2019-01" db="EMBL/GenBank/DDBJ databases">
        <title>Genome sequencing of strain FW100M-8.</title>
        <authorList>
            <person name="Heo J."/>
            <person name="Kim S.-J."/>
            <person name="Kim J.-S."/>
            <person name="Hong S.-B."/>
            <person name="Kwon S.-W."/>
        </authorList>
    </citation>
    <scope>NUCLEOTIDE SEQUENCE [LARGE SCALE GENOMIC DNA]</scope>
    <source>
        <strain evidence="3 4">FW100M-8</strain>
    </source>
</reference>
<dbReference type="RefSeq" id="WP_129191879.1">
    <property type="nucleotide sequence ID" value="NZ_CP035491.1"/>
</dbReference>
<feature type="transmembrane region" description="Helical" evidence="2">
    <location>
        <begin position="45"/>
        <end position="65"/>
    </location>
</feature>
<protein>
    <recommendedName>
        <fullName evidence="5">Tetratricopeptide repeat protein</fullName>
    </recommendedName>
</protein>
<keyword evidence="1" id="KW-0802">TPR repeat</keyword>
<dbReference type="AlphaFoldDB" id="A0A4P6FEH8"/>
<evidence type="ECO:0000256" key="1">
    <source>
        <dbReference type="PROSITE-ProRule" id="PRU00339"/>
    </source>
</evidence>
<evidence type="ECO:0000256" key="2">
    <source>
        <dbReference type="SAM" id="Phobius"/>
    </source>
</evidence>
<dbReference type="Gene3D" id="1.25.40.10">
    <property type="entry name" value="Tetratricopeptide repeat domain"/>
    <property type="match status" value="1"/>
</dbReference>
<feature type="transmembrane region" description="Helical" evidence="2">
    <location>
        <begin position="12"/>
        <end position="33"/>
    </location>
</feature>
<accession>A0A4P6FEH8</accession>
<evidence type="ECO:0000313" key="4">
    <source>
        <dbReference type="Proteomes" id="UP000291259"/>
    </source>
</evidence>
<dbReference type="OrthoDB" id="4485518at2"/>